<feature type="transmembrane region" description="Helical" evidence="1">
    <location>
        <begin position="52"/>
        <end position="74"/>
    </location>
</feature>
<keyword evidence="4" id="KW-1185">Reference proteome</keyword>
<evidence type="ECO:0000313" key="3">
    <source>
        <dbReference type="EMBL" id="WMS88191.1"/>
    </source>
</evidence>
<evidence type="ECO:0000256" key="1">
    <source>
        <dbReference type="SAM" id="Phobius"/>
    </source>
</evidence>
<accession>A0AA51RUZ4</accession>
<dbReference type="Proteomes" id="UP001239782">
    <property type="component" value="Chromosome"/>
</dbReference>
<feature type="domain" description="Sodium symporter small subunit" evidence="2">
    <location>
        <begin position="9"/>
        <end position="86"/>
    </location>
</feature>
<dbReference type="NCBIfam" id="TIGR03647">
    <property type="entry name" value="Na_symport_sm"/>
    <property type="match status" value="1"/>
</dbReference>
<name>A0AA51RUZ4_9GAMM</name>
<dbReference type="Pfam" id="PF13937">
    <property type="entry name" value="DUF4212"/>
    <property type="match status" value="1"/>
</dbReference>
<protein>
    <submittedName>
        <fullName evidence="3">DUF4212 domain-containing protein</fullName>
    </submittedName>
</protein>
<dbReference type="KEGG" id="plei:Q9312_04565"/>
<dbReference type="RefSeq" id="WP_309203395.1">
    <property type="nucleotide sequence ID" value="NZ_CP133548.1"/>
</dbReference>
<feature type="transmembrane region" description="Helical" evidence="1">
    <location>
        <begin position="21"/>
        <end position="40"/>
    </location>
</feature>
<dbReference type="EMBL" id="CP133548">
    <property type="protein sequence ID" value="WMS88191.1"/>
    <property type="molecule type" value="Genomic_DNA"/>
</dbReference>
<proteinExistence type="predicted"/>
<keyword evidence="1" id="KW-0812">Transmembrane</keyword>
<dbReference type="AlphaFoldDB" id="A0AA51RUZ4"/>
<keyword evidence="1" id="KW-0472">Membrane</keyword>
<evidence type="ECO:0000313" key="4">
    <source>
        <dbReference type="Proteomes" id="UP001239782"/>
    </source>
</evidence>
<evidence type="ECO:0000259" key="2">
    <source>
        <dbReference type="Pfam" id="PF13937"/>
    </source>
</evidence>
<reference evidence="3 4" key="1">
    <citation type="submission" date="2023-08" db="EMBL/GenBank/DDBJ databases">
        <title>Pleionea litopenaei sp. nov., isolated from stomach of juvenile Litopenaeus vannamei.</title>
        <authorList>
            <person name="Rho A.M."/>
            <person name="Hwang C.Y."/>
        </authorList>
    </citation>
    <scope>NUCLEOTIDE SEQUENCE [LARGE SCALE GENOMIC DNA]</scope>
    <source>
        <strain evidence="3 4">HL-JVS1</strain>
    </source>
</reference>
<organism evidence="3 4">
    <name type="scientific">Pleionea litopenaei</name>
    <dbReference type="NCBI Taxonomy" id="3070815"/>
    <lineage>
        <taxon>Bacteria</taxon>
        <taxon>Pseudomonadati</taxon>
        <taxon>Pseudomonadota</taxon>
        <taxon>Gammaproteobacteria</taxon>
        <taxon>Oceanospirillales</taxon>
        <taxon>Pleioneaceae</taxon>
        <taxon>Pleionea</taxon>
    </lineage>
</organism>
<dbReference type="InterPro" id="IPR019886">
    <property type="entry name" value="Na_symporter_ssu"/>
</dbReference>
<sequence>MAFENKELAQQYWRANLKLMATLLVIWFVVSYGCGILLVDQLNQIKFFGFKLGFWFAQQGSIYTFVVLIFVYVAKMNKLDRKFNVHED</sequence>
<dbReference type="PROSITE" id="PS51257">
    <property type="entry name" value="PROKAR_LIPOPROTEIN"/>
    <property type="match status" value="1"/>
</dbReference>
<keyword evidence="1" id="KW-1133">Transmembrane helix</keyword>
<gene>
    <name evidence="3" type="ORF">Q9312_04565</name>
</gene>